<keyword evidence="2" id="KW-1185">Reference proteome</keyword>
<dbReference type="EMBL" id="CM056742">
    <property type="protein sequence ID" value="KAJ8677240.1"/>
    <property type="molecule type" value="Genomic_DNA"/>
</dbReference>
<gene>
    <name evidence="1" type="ORF">QAD02_013027</name>
</gene>
<name>A0ACC2P1H3_9HYME</name>
<sequence>MMERRLSGPSLGKCQTMDDLTPSAVSTGPKAKRANETAVKAPQHKKPRFKGVQKSQKDELIDIKNIKKERLESEATASRQRDPKTRASNCTSTKKNTSFDFLTSPAITASSVSGTVFEDHDALLEIKSPLPRTPQQKKPSIKRIQKIQKGVLIDIPNIELGRPASKASGNRPKNSKTQASKCTSTKESASFDSLTSPSINTSSEFVGGLEASTPKSSGSEKMDDALHVSSPMASNVVENHDASADVESSLLQEESSVVQDLKKIISEKDTIISQQKKKIAALEKVLMDKENMLCDLTKCSVDLQRAVINDFLELHEIVQDLKQSKPNTVSPDGLHIAIGYLNICNFKNDWQYLFSLTEPSEFVREMARSLIGEEILIKSTVSGRGTNRKGKGNVEKWDRVDPVKVEAIRDSLNHFLKSYKFETMPSSVKLQHVHSVTEYLRSLISDLKKNKKGRVSEISENSDKIERVSEVRTKRKGPGQQKNIERADEGVNEGENEEIAREPPKSPSNSVENEDDEVPGADELSGYQNEDDDASSILDSSLGKNDTVLIRRNFLLDCPSDYDSQGTPVTR</sequence>
<organism evidence="1 2">
    <name type="scientific">Eretmocerus hayati</name>
    <dbReference type="NCBI Taxonomy" id="131215"/>
    <lineage>
        <taxon>Eukaryota</taxon>
        <taxon>Metazoa</taxon>
        <taxon>Ecdysozoa</taxon>
        <taxon>Arthropoda</taxon>
        <taxon>Hexapoda</taxon>
        <taxon>Insecta</taxon>
        <taxon>Pterygota</taxon>
        <taxon>Neoptera</taxon>
        <taxon>Endopterygota</taxon>
        <taxon>Hymenoptera</taxon>
        <taxon>Apocrita</taxon>
        <taxon>Proctotrupomorpha</taxon>
        <taxon>Chalcidoidea</taxon>
        <taxon>Aphelinidae</taxon>
        <taxon>Aphelininae</taxon>
        <taxon>Eretmocerus</taxon>
    </lineage>
</organism>
<evidence type="ECO:0000313" key="1">
    <source>
        <dbReference type="EMBL" id="KAJ8677240.1"/>
    </source>
</evidence>
<comment type="caution">
    <text evidence="1">The sequence shown here is derived from an EMBL/GenBank/DDBJ whole genome shotgun (WGS) entry which is preliminary data.</text>
</comment>
<dbReference type="Proteomes" id="UP001239111">
    <property type="component" value="Chromosome 2"/>
</dbReference>
<proteinExistence type="predicted"/>
<reference evidence="1" key="1">
    <citation type="submission" date="2023-04" db="EMBL/GenBank/DDBJ databases">
        <title>A chromosome-level genome assembly of the parasitoid wasp Eretmocerus hayati.</title>
        <authorList>
            <person name="Zhong Y."/>
            <person name="Liu S."/>
            <person name="Liu Y."/>
        </authorList>
    </citation>
    <scope>NUCLEOTIDE SEQUENCE</scope>
    <source>
        <strain evidence="1">ZJU_SS_LIU_2023</strain>
    </source>
</reference>
<protein>
    <submittedName>
        <fullName evidence="1">Uncharacterized protein</fullName>
    </submittedName>
</protein>
<accession>A0ACC2P1H3</accession>
<evidence type="ECO:0000313" key="2">
    <source>
        <dbReference type="Proteomes" id="UP001239111"/>
    </source>
</evidence>